<gene>
    <name evidence="1" type="ORF">GCM10007977_107700</name>
</gene>
<dbReference type="EMBL" id="BMPI01000117">
    <property type="protein sequence ID" value="GGM88163.1"/>
    <property type="molecule type" value="Genomic_DNA"/>
</dbReference>
<dbReference type="Proteomes" id="UP000642070">
    <property type="component" value="Unassembled WGS sequence"/>
</dbReference>
<accession>A0A917X869</accession>
<evidence type="ECO:0000313" key="2">
    <source>
        <dbReference type="Proteomes" id="UP000642070"/>
    </source>
</evidence>
<keyword evidence="2" id="KW-1185">Reference proteome</keyword>
<organism evidence="1 2">
    <name type="scientific">Dactylosporangium sucinum</name>
    <dbReference type="NCBI Taxonomy" id="1424081"/>
    <lineage>
        <taxon>Bacteria</taxon>
        <taxon>Bacillati</taxon>
        <taxon>Actinomycetota</taxon>
        <taxon>Actinomycetes</taxon>
        <taxon>Micromonosporales</taxon>
        <taxon>Micromonosporaceae</taxon>
        <taxon>Dactylosporangium</taxon>
    </lineage>
</organism>
<name>A0A917X869_9ACTN</name>
<sequence>MGGHIGAGGLQASDRVPPLPAAFGPCPQRSAPHAAFGAVAAFGAAARGLPWDSVGFSGIQWDSVGVGGVPGAGQRCSARCRAVAKVVTSWSVVLNEVIQRAVADSGCHSKA</sequence>
<comment type="caution">
    <text evidence="1">The sequence shown here is derived from an EMBL/GenBank/DDBJ whole genome shotgun (WGS) entry which is preliminary data.</text>
</comment>
<reference evidence="1" key="2">
    <citation type="submission" date="2020-09" db="EMBL/GenBank/DDBJ databases">
        <authorList>
            <person name="Sun Q."/>
            <person name="Ohkuma M."/>
        </authorList>
    </citation>
    <scope>NUCLEOTIDE SEQUENCE</scope>
    <source>
        <strain evidence="1">JCM 19831</strain>
    </source>
</reference>
<evidence type="ECO:0000313" key="1">
    <source>
        <dbReference type="EMBL" id="GGM88163.1"/>
    </source>
</evidence>
<dbReference type="AlphaFoldDB" id="A0A917X869"/>
<proteinExistence type="predicted"/>
<reference evidence="1" key="1">
    <citation type="journal article" date="2014" name="Int. J. Syst. Evol. Microbiol.">
        <title>Complete genome sequence of Corynebacterium casei LMG S-19264T (=DSM 44701T), isolated from a smear-ripened cheese.</title>
        <authorList>
            <consortium name="US DOE Joint Genome Institute (JGI-PGF)"/>
            <person name="Walter F."/>
            <person name="Albersmeier A."/>
            <person name="Kalinowski J."/>
            <person name="Ruckert C."/>
        </authorList>
    </citation>
    <scope>NUCLEOTIDE SEQUENCE</scope>
    <source>
        <strain evidence="1">JCM 19831</strain>
    </source>
</reference>
<protein>
    <submittedName>
        <fullName evidence="1">Uncharacterized protein</fullName>
    </submittedName>
</protein>